<sequence length="826" mass="95243">MEDIAGAGIDIVEDKSTTGDGFVNNSTYRDGTVNSNLTSEDAFVENNDNKERNDGLANFGAISSLGSEYSFTTFNFGQDFEENMSVDISTTTDYGENQLEMGENRNTLEDREIESILSPEECEDRRRSMIMHNNQQVFDAMLQSLRQSNFIDEPTRGGSDNVRKVAKRKMEYAGRRLGERHPDEVILLKSLDVQGASSDEATEENTMHTSNETYNNVMSDLELTNQMLKNMAICGKVEDRGSVDILSLINMARNDYMLKEHIDSKSICFYGGDILVYGMIHFYATCSGHETKIHSRTMFGFRILTEIDLDLLKSSISYELINPRRKLFFDIYHNAVFVDDTRSVNEIGIMISAMTDPFEHIKAVVFRIRPINNYQRCIYLSRKDEDYTFINSVQTKNVNSFQFFFQHPMSVVGFINYLRCNYKTLFANNPSLRFILFKCSISKFLIQEVICWKTVARYLLKVDQALASIAFPKNEKQSFFRIKFNFEGTTGMDHFILQIKMRQHDLKEISILTTFEGTNVLPILATNLFEAMVVDLVGFVEYFKDEKKVKKCTKLKNLTIREDKCPSMDEKDVIAAFENLSTLPSLTEFTYVFSPSSTNDLQVESYRTHLFNNFPTRVESFKTLVGEGSFDFYTIPLNRHYPNLKKLEICYSKVSIFFQRNLDAFEMFENLQELYVSCLQNKHFSFPECLRVLGITCGTYWSPRRETIQRLQKKNIKYEMLCDEENVSQPTTPLLHCLDESAFTDTDTEDDFELVRDTHTTDKCMSLFVRNICHISQNEPTFPKTCNCKCLKPGFKHIFNKIGTKGQLVAVNLKSITDWDLYAKSC</sequence>
<reference evidence="2" key="1">
    <citation type="submission" date="2016-11" db="UniProtKB">
        <authorList>
            <consortium name="WormBaseParasite"/>
        </authorList>
    </citation>
    <scope>IDENTIFICATION</scope>
    <source>
        <strain evidence="2">KR3021</strain>
    </source>
</reference>
<evidence type="ECO:0000313" key="1">
    <source>
        <dbReference type="Proteomes" id="UP000095286"/>
    </source>
</evidence>
<organism evidence="1 2">
    <name type="scientific">Rhabditophanes sp. KR3021</name>
    <dbReference type="NCBI Taxonomy" id="114890"/>
    <lineage>
        <taxon>Eukaryota</taxon>
        <taxon>Metazoa</taxon>
        <taxon>Ecdysozoa</taxon>
        <taxon>Nematoda</taxon>
        <taxon>Chromadorea</taxon>
        <taxon>Rhabditida</taxon>
        <taxon>Tylenchina</taxon>
        <taxon>Panagrolaimomorpha</taxon>
        <taxon>Strongyloidoidea</taxon>
        <taxon>Alloionematidae</taxon>
        <taxon>Rhabditophanes</taxon>
    </lineage>
</organism>
<evidence type="ECO:0000313" key="2">
    <source>
        <dbReference type="WBParaSite" id="RSKR_0000734600.1"/>
    </source>
</evidence>
<accession>A0AC35U4M2</accession>
<protein>
    <submittedName>
        <fullName evidence="2">RNA-directed RNA polymerase</fullName>
    </submittedName>
</protein>
<dbReference type="Proteomes" id="UP000095286">
    <property type="component" value="Unplaced"/>
</dbReference>
<dbReference type="WBParaSite" id="RSKR_0000734600.1">
    <property type="protein sequence ID" value="RSKR_0000734600.1"/>
    <property type="gene ID" value="RSKR_0000734600"/>
</dbReference>
<proteinExistence type="predicted"/>
<name>A0AC35U4M2_9BILA</name>